<feature type="domain" description="GAG-pre-integrase" evidence="3">
    <location>
        <begin position="77"/>
        <end position="145"/>
    </location>
</feature>
<keyword evidence="1" id="KW-0378">Hydrolase</keyword>
<dbReference type="OrthoDB" id="1724297at2759"/>
<dbReference type="EMBL" id="JAHUZN010000001">
    <property type="protein sequence ID" value="KAG8502454.1"/>
    <property type="molecule type" value="Genomic_DNA"/>
</dbReference>
<dbReference type="InterPro" id="IPR012337">
    <property type="entry name" value="RNaseH-like_sf"/>
</dbReference>
<dbReference type="AlphaFoldDB" id="A0A8J5Z9I8"/>
<sequence>MGNDDACKTIGIGSIQLKNQDGSTRVLTDVRYVPSLKKNLISLGALESKGSVVTMRDGVLKVTSGALVILKGIRKNNLYYYQGSTVIGAVATASDNKELDSMQLWHMKLGHASEKSLKILAKQGLLKGAKACKLKFCEHCVLGKQKRVKFGTAIHNTKGILEYVHLDVWGPSKTPSLRGKHYFVTFVDDFSRRVWVYSMRTKDEVLCVFLKWKTMIENQTGKKIKQLKTDNGRNIKVIHSSMCAKSMVRQAIWAEAVTYASHLVNRLSSSALERKTPMEGSPHALTRRPLRWCPEDLGDGGAAGFDGGLKSGAEALITEVGQTRLESSACGARRKRAETLGFPAWGCNCLGQLGLREFWVCNG</sequence>
<dbReference type="GO" id="GO:0006508">
    <property type="term" value="P:proteolysis"/>
    <property type="evidence" value="ECO:0007669"/>
    <property type="project" value="UniProtKB-KW"/>
</dbReference>
<dbReference type="GO" id="GO:0008233">
    <property type="term" value="F:peptidase activity"/>
    <property type="evidence" value="ECO:0007669"/>
    <property type="project" value="UniProtKB-KW"/>
</dbReference>
<protein>
    <submittedName>
        <fullName evidence="5">Uncharacterized protein</fullName>
    </submittedName>
</protein>
<dbReference type="InterPro" id="IPR001584">
    <property type="entry name" value="Integrase_cat-core"/>
</dbReference>
<dbReference type="InterPro" id="IPR054722">
    <property type="entry name" value="PolX-like_BBD"/>
</dbReference>
<comment type="caution">
    <text evidence="5">The sequence shown here is derived from an EMBL/GenBank/DDBJ whole genome shotgun (WGS) entry which is preliminary data.</text>
</comment>
<dbReference type="PANTHER" id="PTHR42648:SF28">
    <property type="entry name" value="TRANSPOSON-ENCODED PROTEIN WITH RIBONUCLEASE H-LIKE AND RETROVIRUS ZINC FINGER-LIKE DOMAINS"/>
    <property type="match status" value="1"/>
</dbReference>
<evidence type="ECO:0000259" key="4">
    <source>
        <dbReference type="Pfam" id="PF22936"/>
    </source>
</evidence>
<organism evidence="5 6">
    <name type="scientific">Gossypium anomalum</name>
    <dbReference type="NCBI Taxonomy" id="47600"/>
    <lineage>
        <taxon>Eukaryota</taxon>
        <taxon>Viridiplantae</taxon>
        <taxon>Streptophyta</taxon>
        <taxon>Embryophyta</taxon>
        <taxon>Tracheophyta</taxon>
        <taxon>Spermatophyta</taxon>
        <taxon>Magnoliopsida</taxon>
        <taxon>eudicotyledons</taxon>
        <taxon>Gunneridae</taxon>
        <taxon>Pentapetalae</taxon>
        <taxon>rosids</taxon>
        <taxon>malvids</taxon>
        <taxon>Malvales</taxon>
        <taxon>Malvaceae</taxon>
        <taxon>Malvoideae</taxon>
        <taxon>Gossypium</taxon>
    </lineage>
</organism>
<dbReference type="GO" id="GO:0015074">
    <property type="term" value="P:DNA integration"/>
    <property type="evidence" value="ECO:0007669"/>
    <property type="project" value="InterPro"/>
</dbReference>
<keyword evidence="6" id="KW-1185">Reference proteome</keyword>
<evidence type="ECO:0000256" key="1">
    <source>
        <dbReference type="ARBA" id="ARBA00022670"/>
    </source>
</evidence>
<dbReference type="Proteomes" id="UP000701853">
    <property type="component" value="Chromosome 1"/>
</dbReference>
<dbReference type="InterPro" id="IPR039537">
    <property type="entry name" value="Retrotran_Ty1/copia-like"/>
</dbReference>
<dbReference type="InterPro" id="IPR036397">
    <property type="entry name" value="RNaseH_sf"/>
</dbReference>
<feature type="domain" description="Retrovirus-related Pol polyprotein from transposon TNT 1-94-like beta-barrel" evidence="4">
    <location>
        <begin position="1"/>
        <end position="50"/>
    </location>
</feature>
<dbReference type="InterPro" id="IPR025724">
    <property type="entry name" value="GAG-pre-integrase_dom"/>
</dbReference>
<dbReference type="Pfam" id="PF00665">
    <property type="entry name" value="rve"/>
    <property type="match status" value="1"/>
</dbReference>
<dbReference type="Pfam" id="PF22936">
    <property type="entry name" value="Pol_BBD"/>
    <property type="match status" value="1"/>
</dbReference>
<dbReference type="GO" id="GO:0003676">
    <property type="term" value="F:nucleic acid binding"/>
    <property type="evidence" value="ECO:0007669"/>
    <property type="project" value="InterPro"/>
</dbReference>
<gene>
    <name evidence="5" type="ORF">CXB51_000383</name>
</gene>
<accession>A0A8J5Z9I8</accession>
<evidence type="ECO:0000313" key="5">
    <source>
        <dbReference type="EMBL" id="KAG8502454.1"/>
    </source>
</evidence>
<reference evidence="5 6" key="1">
    <citation type="journal article" date="2021" name="bioRxiv">
        <title>The Gossypium anomalum genome as a resource for cotton improvement and evolutionary analysis of hybrid incompatibility.</title>
        <authorList>
            <person name="Grover C.E."/>
            <person name="Yuan D."/>
            <person name="Arick M.A."/>
            <person name="Miller E.R."/>
            <person name="Hu G."/>
            <person name="Peterson D.G."/>
            <person name="Wendel J.F."/>
            <person name="Udall J.A."/>
        </authorList>
    </citation>
    <scope>NUCLEOTIDE SEQUENCE [LARGE SCALE GENOMIC DNA]</scope>
    <source>
        <strain evidence="5">JFW-Udall</strain>
        <tissue evidence="5">Leaf</tissue>
    </source>
</reference>
<dbReference type="Gene3D" id="3.30.420.10">
    <property type="entry name" value="Ribonuclease H-like superfamily/Ribonuclease H"/>
    <property type="match status" value="1"/>
</dbReference>
<evidence type="ECO:0000313" key="6">
    <source>
        <dbReference type="Proteomes" id="UP000701853"/>
    </source>
</evidence>
<evidence type="ECO:0000259" key="2">
    <source>
        <dbReference type="Pfam" id="PF00665"/>
    </source>
</evidence>
<keyword evidence="1" id="KW-0645">Protease</keyword>
<proteinExistence type="predicted"/>
<dbReference type="PANTHER" id="PTHR42648">
    <property type="entry name" value="TRANSPOSASE, PUTATIVE-RELATED"/>
    <property type="match status" value="1"/>
</dbReference>
<dbReference type="SUPFAM" id="SSF53098">
    <property type="entry name" value="Ribonuclease H-like"/>
    <property type="match status" value="1"/>
</dbReference>
<feature type="domain" description="Integrase catalytic" evidence="2">
    <location>
        <begin position="165"/>
        <end position="242"/>
    </location>
</feature>
<evidence type="ECO:0000259" key="3">
    <source>
        <dbReference type="Pfam" id="PF13976"/>
    </source>
</evidence>
<name>A0A8J5Z9I8_9ROSI</name>
<dbReference type="Pfam" id="PF13976">
    <property type="entry name" value="gag_pre-integrs"/>
    <property type="match status" value="1"/>
</dbReference>